<reference evidence="3" key="2">
    <citation type="submission" date="2025-09" db="UniProtKB">
        <authorList>
            <consortium name="Ensembl"/>
        </authorList>
    </citation>
    <scope>IDENTIFICATION</scope>
</reference>
<dbReference type="AlphaFoldDB" id="A0A3B3TTS0"/>
<feature type="domain" description="GBD/FH3" evidence="2">
    <location>
        <begin position="1"/>
        <end position="135"/>
    </location>
</feature>
<dbReference type="STRING" id="48699.ENSPLAP00000004600"/>
<dbReference type="GeneTree" id="ENSGT00940000154807"/>
<protein>
    <recommendedName>
        <fullName evidence="2">GBD/FH3 domain-containing protein</fullName>
    </recommendedName>
</protein>
<evidence type="ECO:0000256" key="1">
    <source>
        <dbReference type="ARBA" id="ARBA00023203"/>
    </source>
</evidence>
<dbReference type="PROSITE" id="PS51232">
    <property type="entry name" value="GBD_FH3"/>
    <property type="match status" value="1"/>
</dbReference>
<dbReference type="PANTHER" id="PTHR45920:SF2">
    <property type="entry name" value="FH1_FH2 DOMAIN-CONTAINING PROTEIN 1"/>
    <property type="match status" value="1"/>
</dbReference>
<keyword evidence="1" id="KW-0009">Actin-binding</keyword>
<dbReference type="GO" id="GO:0030866">
    <property type="term" value="P:cortical actin cytoskeleton organization"/>
    <property type="evidence" value="ECO:0007669"/>
    <property type="project" value="TreeGrafter"/>
</dbReference>
<keyword evidence="4" id="KW-1185">Reference proteome</keyword>
<dbReference type="InterPro" id="IPR056771">
    <property type="entry name" value="FH3_FHOD1-3-like"/>
</dbReference>
<evidence type="ECO:0000313" key="3">
    <source>
        <dbReference type="Ensembl" id="ENSPLAP00000004600.1"/>
    </source>
</evidence>
<dbReference type="GO" id="GO:0051015">
    <property type="term" value="F:actin filament binding"/>
    <property type="evidence" value="ECO:0007669"/>
    <property type="project" value="TreeGrafter"/>
</dbReference>
<dbReference type="Pfam" id="PF24959">
    <property type="entry name" value="FH3_FHOD1-3"/>
    <property type="match status" value="1"/>
</dbReference>
<dbReference type="Proteomes" id="UP000261500">
    <property type="component" value="Unplaced"/>
</dbReference>
<dbReference type="SUPFAM" id="SSF48371">
    <property type="entry name" value="ARM repeat"/>
    <property type="match status" value="1"/>
</dbReference>
<dbReference type="Ensembl" id="ENSPLAT00000009362.1">
    <property type="protein sequence ID" value="ENSPLAP00000004600.1"/>
    <property type="gene ID" value="ENSPLAG00000006324.1"/>
</dbReference>
<dbReference type="GO" id="GO:0005856">
    <property type="term" value="C:cytoskeleton"/>
    <property type="evidence" value="ECO:0007669"/>
    <property type="project" value="TreeGrafter"/>
</dbReference>
<organism evidence="3 4">
    <name type="scientific">Poecilia latipinna</name>
    <name type="common">sailfin molly</name>
    <dbReference type="NCBI Taxonomy" id="48699"/>
    <lineage>
        <taxon>Eukaryota</taxon>
        <taxon>Metazoa</taxon>
        <taxon>Chordata</taxon>
        <taxon>Craniata</taxon>
        <taxon>Vertebrata</taxon>
        <taxon>Euteleostomi</taxon>
        <taxon>Actinopterygii</taxon>
        <taxon>Neopterygii</taxon>
        <taxon>Teleostei</taxon>
        <taxon>Neoteleostei</taxon>
        <taxon>Acanthomorphata</taxon>
        <taxon>Ovalentaria</taxon>
        <taxon>Atherinomorphae</taxon>
        <taxon>Cyprinodontiformes</taxon>
        <taxon>Poeciliidae</taxon>
        <taxon>Poeciliinae</taxon>
        <taxon>Poecilia</taxon>
    </lineage>
</organism>
<evidence type="ECO:0000259" key="2">
    <source>
        <dbReference type="PROSITE" id="PS51232"/>
    </source>
</evidence>
<dbReference type="InterPro" id="IPR016024">
    <property type="entry name" value="ARM-type_fold"/>
</dbReference>
<dbReference type="InterPro" id="IPR014768">
    <property type="entry name" value="GBD/FH3_dom"/>
</dbReference>
<accession>A0A3B3TTS0</accession>
<dbReference type="GO" id="GO:0005737">
    <property type="term" value="C:cytoplasm"/>
    <property type="evidence" value="ECO:0007669"/>
    <property type="project" value="TreeGrafter"/>
</dbReference>
<evidence type="ECO:0000313" key="4">
    <source>
        <dbReference type="Proteomes" id="UP000261500"/>
    </source>
</evidence>
<dbReference type="PANTHER" id="PTHR45920">
    <property type="entry name" value="FORMIN HOMOLOGY 2 DOMAIN CONTAINING, ISOFORM I"/>
    <property type="match status" value="1"/>
</dbReference>
<name>A0A3B3TTS0_9TELE</name>
<reference evidence="3" key="1">
    <citation type="submission" date="2025-08" db="UniProtKB">
        <authorList>
            <consortium name="Ensembl"/>
        </authorList>
    </citation>
    <scope>IDENTIFICATION</scope>
</reference>
<sequence>MLFVDGMNGVIHHPETLQWLYTLTGSVSRLLVKTALKLLIVFVEYAESNGPLLISAVTTVDVKRGVKPWTNLMDILEEKNGADTELLVFTMTLINKILAALPDQDSFYDVTDCLEPVLCLCPMGVLLLVSVLCLL</sequence>
<proteinExistence type="predicted"/>
<dbReference type="Gene3D" id="1.25.10.10">
    <property type="entry name" value="Leucine-rich Repeat Variant"/>
    <property type="match status" value="1"/>
</dbReference>
<dbReference type="InterPro" id="IPR011989">
    <property type="entry name" value="ARM-like"/>
</dbReference>